<dbReference type="Proteomes" id="UP001342631">
    <property type="component" value="Unassembled WGS sequence"/>
</dbReference>
<sequence length="138" mass="15364">MALPILFYGVPSGCSFGSIVALEWLGRPYHARGVGTGLSFAQGTGDFDRLNQMLAYLNTTFFSAFSPLWYGIARWTRYHEVLDRHDYPKVQGLFERLEADAGVRFAHAIEKGETPQGSGAFQGYVRLAEALHRRPPAP</sequence>
<name>A0ABQ6QR94_9BACT</name>
<evidence type="ECO:0000313" key="1">
    <source>
        <dbReference type="EMBL" id="GMU06544.1"/>
    </source>
</evidence>
<comment type="caution">
    <text evidence="1">The sequence shown here is derived from an EMBL/GenBank/DDBJ whole genome shotgun (WGS) entry which is preliminary data.</text>
</comment>
<organism evidence="1 2">
    <name type="scientific">Corallococcus caeni</name>
    <dbReference type="NCBI Taxonomy" id="3082388"/>
    <lineage>
        <taxon>Bacteria</taxon>
        <taxon>Pseudomonadati</taxon>
        <taxon>Myxococcota</taxon>
        <taxon>Myxococcia</taxon>
        <taxon>Myxococcales</taxon>
        <taxon>Cystobacterineae</taxon>
        <taxon>Myxococcaceae</taxon>
        <taxon>Corallococcus</taxon>
    </lineage>
</organism>
<keyword evidence="2" id="KW-1185">Reference proteome</keyword>
<dbReference type="EMBL" id="BTTX01000003">
    <property type="protein sequence ID" value="GMU06544.1"/>
    <property type="molecule type" value="Genomic_DNA"/>
</dbReference>
<accession>A0ABQ6QR94</accession>
<dbReference type="RefSeq" id="WP_338277382.1">
    <property type="nucleotide sequence ID" value="NZ_BTTX01000003.1"/>
</dbReference>
<evidence type="ECO:0000313" key="2">
    <source>
        <dbReference type="Proteomes" id="UP001342631"/>
    </source>
</evidence>
<evidence type="ECO:0008006" key="3">
    <source>
        <dbReference type="Google" id="ProtNLM"/>
    </source>
</evidence>
<proteinExistence type="predicted"/>
<protein>
    <recommendedName>
        <fullName evidence="3">Glutathione S-transferase family protein</fullName>
    </recommendedName>
</protein>
<reference evidence="1 2" key="1">
    <citation type="journal article" date="2024" name="Arch. Microbiol.">
        <title>Corallococcus caeni sp. nov., a novel myxobacterium isolated from activated sludge.</title>
        <authorList>
            <person name="Tomita S."/>
            <person name="Nakai R."/>
            <person name="Kuroda K."/>
            <person name="Kurashita H."/>
            <person name="Hatamoto M."/>
            <person name="Yamaguchi T."/>
            <person name="Narihiro T."/>
        </authorList>
    </citation>
    <scope>NUCLEOTIDE SEQUENCE [LARGE SCALE GENOMIC DNA]</scope>
    <source>
        <strain evidence="1 2">NO1</strain>
    </source>
</reference>
<gene>
    <name evidence="1" type="ORF">ASNO1_27970</name>
</gene>